<dbReference type="RefSeq" id="WP_381512763.1">
    <property type="nucleotide sequence ID" value="NZ_JBHUEL010000004.1"/>
</dbReference>
<evidence type="ECO:0000256" key="1">
    <source>
        <dbReference type="SAM" id="MobiDB-lite"/>
    </source>
</evidence>
<organism evidence="2 3">
    <name type="scientific">Sphingorhabdus buctiana</name>
    <dbReference type="NCBI Taxonomy" id="1508805"/>
    <lineage>
        <taxon>Bacteria</taxon>
        <taxon>Pseudomonadati</taxon>
        <taxon>Pseudomonadota</taxon>
        <taxon>Alphaproteobacteria</taxon>
        <taxon>Sphingomonadales</taxon>
        <taxon>Sphingomonadaceae</taxon>
        <taxon>Sphingorhabdus</taxon>
    </lineage>
</organism>
<evidence type="ECO:0000313" key="3">
    <source>
        <dbReference type="Proteomes" id="UP001597215"/>
    </source>
</evidence>
<dbReference type="EMBL" id="JBHUEL010000004">
    <property type="protein sequence ID" value="MFD1766555.1"/>
    <property type="molecule type" value="Genomic_DNA"/>
</dbReference>
<evidence type="ECO:0000313" key="2">
    <source>
        <dbReference type="EMBL" id="MFD1766555.1"/>
    </source>
</evidence>
<feature type="region of interest" description="Disordered" evidence="1">
    <location>
        <begin position="110"/>
        <end position="134"/>
    </location>
</feature>
<reference evidence="3" key="1">
    <citation type="journal article" date="2019" name="Int. J. Syst. Evol. Microbiol.">
        <title>The Global Catalogue of Microorganisms (GCM) 10K type strain sequencing project: providing services to taxonomists for standard genome sequencing and annotation.</title>
        <authorList>
            <consortium name="The Broad Institute Genomics Platform"/>
            <consortium name="The Broad Institute Genome Sequencing Center for Infectious Disease"/>
            <person name="Wu L."/>
            <person name="Ma J."/>
        </authorList>
    </citation>
    <scope>NUCLEOTIDE SEQUENCE [LARGE SCALE GENOMIC DNA]</scope>
    <source>
        <strain evidence="3">CGMCC 1.12449</strain>
    </source>
</reference>
<comment type="caution">
    <text evidence="2">The sequence shown here is derived from an EMBL/GenBank/DDBJ whole genome shotgun (WGS) entry which is preliminary data.</text>
</comment>
<gene>
    <name evidence="2" type="ORF">ACFSAG_06835</name>
</gene>
<accession>A0ABW4MDZ4</accession>
<keyword evidence="3" id="KW-1185">Reference proteome</keyword>
<dbReference type="Pfam" id="PF07027">
    <property type="entry name" value="DUF1318"/>
    <property type="match status" value="1"/>
</dbReference>
<dbReference type="Proteomes" id="UP001597215">
    <property type="component" value="Unassembled WGS sequence"/>
</dbReference>
<name>A0ABW4MDZ4_9SPHN</name>
<dbReference type="InterPro" id="IPR008309">
    <property type="entry name" value="YdbL"/>
</dbReference>
<sequence length="134" mass="14396">MAISEKIKDRLEMAAAALLIGAAVAGSGAMAQRDPAYQQARSEGLIGEKTDGYLGFVSTPSPAVRALVEDLNIKRKAKYTEEALANGATVEEMAFRTGCRLIKERTVPGEKYQAPDGSWKTRDASPPLLDVRCP</sequence>
<proteinExistence type="predicted"/>
<protein>
    <submittedName>
        <fullName evidence="2">YdbL family protein</fullName>
    </submittedName>
</protein>